<keyword evidence="2" id="KW-1185">Reference proteome</keyword>
<sequence length="103" mass="11137">AIRDAKEKLDNAGAEDEDRIKMVGDMLSALVEMDAKKDLLKAAIDVVKMQLGNLQDGQDRIKMVGDMLSALVELDAKSVMSSVLQDADVISVLEQACNATRSD</sequence>
<evidence type="ECO:0000313" key="2">
    <source>
        <dbReference type="Proteomes" id="UP000649617"/>
    </source>
</evidence>
<gene>
    <name evidence="1" type="ORF">SPIL2461_LOCUS12929</name>
</gene>
<feature type="non-terminal residue" evidence="1">
    <location>
        <position position="103"/>
    </location>
</feature>
<protein>
    <submittedName>
        <fullName evidence="1">Uncharacterized protein</fullName>
    </submittedName>
</protein>
<proteinExistence type="predicted"/>
<accession>A0A812T0E1</accession>
<name>A0A812T0E1_SYMPI</name>
<dbReference type="Proteomes" id="UP000649617">
    <property type="component" value="Unassembled WGS sequence"/>
</dbReference>
<reference evidence="1" key="1">
    <citation type="submission" date="2021-02" db="EMBL/GenBank/DDBJ databases">
        <authorList>
            <person name="Dougan E. K."/>
            <person name="Rhodes N."/>
            <person name="Thang M."/>
            <person name="Chan C."/>
        </authorList>
    </citation>
    <scope>NUCLEOTIDE SEQUENCE</scope>
</reference>
<dbReference type="AlphaFoldDB" id="A0A812T0E1"/>
<comment type="caution">
    <text evidence="1">The sequence shown here is derived from an EMBL/GenBank/DDBJ whole genome shotgun (WGS) entry which is preliminary data.</text>
</comment>
<dbReference type="EMBL" id="CAJNIZ010027342">
    <property type="protein sequence ID" value="CAE7499785.1"/>
    <property type="molecule type" value="Genomic_DNA"/>
</dbReference>
<organism evidence="1 2">
    <name type="scientific">Symbiodinium pilosum</name>
    <name type="common">Dinoflagellate</name>
    <dbReference type="NCBI Taxonomy" id="2952"/>
    <lineage>
        <taxon>Eukaryota</taxon>
        <taxon>Sar</taxon>
        <taxon>Alveolata</taxon>
        <taxon>Dinophyceae</taxon>
        <taxon>Suessiales</taxon>
        <taxon>Symbiodiniaceae</taxon>
        <taxon>Symbiodinium</taxon>
    </lineage>
</organism>
<feature type="non-terminal residue" evidence="1">
    <location>
        <position position="1"/>
    </location>
</feature>
<evidence type="ECO:0000313" key="1">
    <source>
        <dbReference type="EMBL" id="CAE7499785.1"/>
    </source>
</evidence>